<evidence type="ECO:0000259" key="1">
    <source>
        <dbReference type="Pfam" id="PF08937"/>
    </source>
</evidence>
<evidence type="ECO:0000313" key="2">
    <source>
        <dbReference type="EMBL" id="GAH33263.1"/>
    </source>
</evidence>
<comment type="caution">
    <text evidence="2">The sequence shown here is derived from an EMBL/GenBank/DDBJ whole genome shotgun (WGS) entry which is preliminary data.</text>
</comment>
<gene>
    <name evidence="2" type="ORF">S03H2_15413</name>
</gene>
<dbReference type="AlphaFoldDB" id="X1GJT2"/>
<sequence length="206" mass="23619">VQYNDKGKWYKTSNLRLENGALKWNDSSLPFIQTSRKTFISYYHKEDQSSKEAFKNITKDLIINKSVEDGDVNSDVNDEYIKQLIQKGFLSNTTVLVVLIGAKTKCRVHIDWEISGALNLKVGESYAGLLGLLLPSHPDYGTKKAKYDLMPARLADNFKSGYAIIRDYTTDRKKIQEYIELAFKNRTSKSDKRDNSRIQMKKDTCS</sequence>
<protein>
    <recommendedName>
        <fullName evidence="1">Thoeris protein ThsB TIR-like domain-containing protein</fullName>
    </recommendedName>
</protein>
<accession>X1GJT2</accession>
<dbReference type="Pfam" id="PF08937">
    <property type="entry name" value="ThsB_TIR"/>
    <property type="match status" value="1"/>
</dbReference>
<dbReference type="InterPro" id="IPR015032">
    <property type="entry name" value="ThsB__TIR-like_domain"/>
</dbReference>
<dbReference type="EMBL" id="BARU01007835">
    <property type="protein sequence ID" value="GAH33263.1"/>
    <property type="molecule type" value="Genomic_DNA"/>
</dbReference>
<proteinExistence type="predicted"/>
<organism evidence="2">
    <name type="scientific">marine sediment metagenome</name>
    <dbReference type="NCBI Taxonomy" id="412755"/>
    <lineage>
        <taxon>unclassified sequences</taxon>
        <taxon>metagenomes</taxon>
        <taxon>ecological metagenomes</taxon>
    </lineage>
</organism>
<feature type="domain" description="Thoeris protein ThsB TIR-like" evidence="1">
    <location>
        <begin position="39"/>
        <end position="125"/>
    </location>
</feature>
<feature type="non-terminal residue" evidence="2">
    <location>
        <position position="1"/>
    </location>
</feature>
<reference evidence="2" key="1">
    <citation type="journal article" date="2014" name="Front. Microbiol.">
        <title>High frequency of phylogenetically diverse reductive dehalogenase-homologous genes in deep subseafloor sedimentary metagenomes.</title>
        <authorList>
            <person name="Kawai M."/>
            <person name="Futagami T."/>
            <person name="Toyoda A."/>
            <person name="Takaki Y."/>
            <person name="Nishi S."/>
            <person name="Hori S."/>
            <person name="Arai W."/>
            <person name="Tsubouchi T."/>
            <person name="Morono Y."/>
            <person name="Uchiyama I."/>
            <person name="Ito T."/>
            <person name="Fujiyama A."/>
            <person name="Inagaki F."/>
            <person name="Takami H."/>
        </authorList>
    </citation>
    <scope>NUCLEOTIDE SEQUENCE</scope>
    <source>
        <strain evidence="2">Expedition CK06-06</strain>
    </source>
</reference>
<name>X1GJT2_9ZZZZ</name>